<proteinExistence type="predicted"/>
<protein>
    <submittedName>
        <fullName evidence="1">Uncharacterized protein</fullName>
    </submittedName>
</protein>
<dbReference type="EMBL" id="MZ130489">
    <property type="protein sequence ID" value="QWM90434.1"/>
    <property type="molecule type" value="Genomic_DNA"/>
</dbReference>
<organism evidence="1 2">
    <name type="scientific">uncultured phage cr2_1</name>
    <dbReference type="NCBI Taxonomy" id="2986394"/>
    <lineage>
        <taxon>Viruses</taxon>
        <taxon>Duplodnaviria</taxon>
        <taxon>Heunggongvirae</taxon>
        <taxon>Uroviricota</taxon>
        <taxon>Caudoviricetes</taxon>
        <taxon>Crassvirales</taxon>
        <taxon>Crevaviridae</taxon>
        <taxon>Coarsevirinae</taxon>
        <taxon>Junduvirus</taxon>
        <taxon>Junduvirus communis</taxon>
    </lineage>
</organism>
<evidence type="ECO:0000313" key="2">
    <source>
        <dbReference type="Proteomes" id="UP000827432"/>
    </source>
</evidence>
<reference evidence="1 2" key="1">
    <citation type="submission" date="2021-04" db="EMBL/GenBank/DDBJ databases">
        <authorList>
            <person name="Shkoporov A.N."/>
            <person name="Stockdale S.R."/>
            <person name="Guerin E."/>
            <person name="Ross R.P."/>
            <person name="Hill C."/>
        </authorList>
    </citation>
    <scope>NUCLEOTIDE SEQUENCE [LARGE SCALE GENOMIC DNA]</scope>
    <source>
        <strain evidence="2">cr2_1</strain>
    </source>
</reference>
<keyword evidence="2" id="KW-1185">Reference proteome</keyword>
<name>A0AAE7RYE8_9CAUD</name>
<accession>A0AAE7RYE8</accession>
<evidence type="ECO:0000313" key="1">
    <source>
        <dbReference type="EMBL" id="QWM90434.1"/>
    </source>
</evidence>
<dbReference type="Proteomes" id="UP000827432">
    <property type="component" value="Segment"/>
</dbReference>
<dbReference type="KEGG" id="vg:75690736"/>
<sequence length="99" mass="11339">MEYSKEFLSQFKVDATNYTYVPVDNQPHVVPLIRKGTTKKFEALVYAEESSLRAFQCAAIQCDLKLLQDCQGCRCLPGGRKDGKAVVFKIEYIYQVHEQ</sequence>
<gene>
    <name evidence="1" type="primary">gp_26571</name>
</gene>
<dbReference type="RefSeq" id="YP_010360006.1">
    <property type="nucleotide sequence ID" value="NC_062779.1"/>
</dbReference>
<dbReference type="GeneID" id="75690736"/>